<proteinExistence type="predicted"/>
<evidence type="ECO:0000256" key="1">
    <source>
        <dbReference type="SAM" id="MobiDB-lite"/>
    </source>
</evidence>
<feature type="compositionally biased region" description="Basic and acidic residues" evidence="1">
    <location>
        <begin position="245"/>
        <end position="254"/>
    </location>
</feature>
<feature type="compositionally biased region" description="Basic residues" evidence="1">
    <location>
        <begin position="108"/>
        <end position="118"/>
    </location>
</feature>
<comment type="caution">
    <text evidence="2">The sequence shown here is derived from an EMBL/GenBank/DDBJ whole genome shotgun (WGS) entry which is preliminary data.</text>
</comment>
<dbReference type="EMBL" id="JAPZBS010000005">
    <property type="protein sequence ID" value="KAJ5370032.1"/>
    <property type="molecule type" value="Genomic_DNA"/>
</dbReference>
<sequence>MLGIEFKKLQQAQQVQKKLLMQEKIPLSQHFEAKEFAQKIMQILEKEIPRLEKRQPARSLSTPDSRSPPTSPIASEPSPTTTPSPSPPSNSGSQISVIKVQEEDALSPRRRISRKRRTQSAPSQIPSRSPSSSLCSGDDGSDNLHSRGSEPEKQGQNAGEDRGGAYMQMPPFGPPKLVSRPPIRRRSPDRPDSPSDTFDQRPTMHGSGSGPARRGRNSSKISEYGNGGEVTATHRTGGVGLPSGRWKEKSKQDQ</sequence>
<dbReference type="OrthoDB" id="4364915at2759"/>
<dbReference type="AlphaFoldDB" id="A0A9W9V619"/>
<feature type="compositionally biased region" description="Low complexity" evidence="1">
    <location>
        <begin position="120"/>
        <end position="138"/>
    </location>
</feature>
<feature type="compositionally biased region" description="Basic and acidic residues" evidence="1">
    <location>
        <begin position="142"/>
        <end position="163"/>
    </location>
</feature>
<organism evidence="2 3">
    <name type="scientific">Penicillium cataractarum</name>
    <dbReference type="NCBI Taxonomy" id="2100454"/>
    <lineage>
        <taxon>Eukaryota</taxon>
        <taxon>Fungi</taxon>
        <taxon>Dikarya</taxon>
        <taxon>Ascomycota</taxon>
        <taxon>Pezizomycotina</taxon>
        <taxon>Eurotiomycetes</taxon>
        <taxon>Eurotiomycetidae</taxon>
        <taxon>Eurotiales</taxon>
        <taxon>Aspergillaceae</taxon>
        <taxon>Penicillium</taxon>
    </lineage>
</organism>
<evidence type="ECO:0000313" key="3">
    <source>
        <dbReference type="Proteomes" id="UP001147782"/>
    </source>
</evidence>
<reference evidence="2" key="2">
    <citation type="journal article" date="2023" name="IMA Fungus">
        <title>Comparative genomic study of the Penicillium genus elucidates a diverse pangenome and 15 lateral gene transfer events.</title>
        <authorList>
            <person name="Petersen C."/>
            <person name="Sorensen T."/>
            <person name="Nielsen M.R."/>
            <person name="Sondergaard T.E."/>
            <person name="Sorensen J.L."/>
            <person name="Fitzpatrick D.A."/>
            <person name="Frisvad J.C."/>
            <person name="Nielsen K.L."/>
        </authorList>
    </citation>
    <scope>NUCLEOTIDE SEQUENCE</scope>
    <source>
        <strain evidence="2">IBT 29864</strain>
    </source>
</reference>
<dbReference type="GeneID" id="81438232"/>
<accession>A0A9W9V619</accession>
<name>A0A9W9V619_9EURO</name>
<feature type="compositionally biased region" description="Low complexity" evidence="1">
    <location>
        <begin position="58"/>
        <end position="79"/>
    </location>
</feature>
<dbReference type="RefSeq" id="XP_056554466.1">
    <property type="nucleotide sequence ID" value="XM_056699053.1"/>
</dbReference>
<keyword evidence="3" id="KW-1185">Reference proteome</keyword>
<dbReference type="Proteomes" id="UP001147782">
    <property type="component" value="Unassembled WGS sequence"/>
</dbReference>
<evidence type="ECO:0000313" key="2">
    <source>
        <dbReference type="EMBL" id="KAJ5370032.1"/>
    </source>
</evidence>
<protein>
    <submittedName>
        <fullName evidence="2">Uncharacterized protein</fullName>
    </submittedName>
</protein>
<feature type="region of interest" description="Disordered" evidence="1">
    <location>
        <begin position="48"/>
        <end position="254"/>
    </location>
</feature>
<gene>
    <name evidence="2" type="ORF">N7496_006124</name>
</gene>
<reference evidence="2" key="1">
    <citation type="submission" date="2022-11" db="EMBL/GenBank/DDBJ databases">
        <authorList>
            <person name="Petersen C."/>
        </authorList>
    </citation>
    <scope>NUCLEOTIDE SEQUENCE</scope>
    <source>
        <strain evidence="2">IBT 29864</strain>
    </source>
</reference>